<reference evidence="1 2" key="1">
    <citation type="journal article" date="2017" name="Curr. Microbiol.">
        <title>Mucilaginibacter ginsenosidivorans sp. nov., Isolated from Soil of Ginseng Field.</title>
        <authorList>
            <person name="Kim M.M."/>
            <person name="Siddiqi M.Z."/>
            <person name="Im W.T."/>
        </authorList>
    </citation>
    <scope>NUCLEOTIDE SEQUENCE [LARGE SCALE GENOMIC DNA]</scope>
    <source>
        <strain evidence="1 2">Gsoil 3017</strain>
    </source>
</reference>
<dbReference type="PANTHER" id="PTHR35145">
    <property type="entry name" value="CYTOPLASMIC PROTEIN-RELATED"/>
    <property type="match status" value="1"/>
</dbReference>
<dbReference type="AlphaFoldDB" id="A0A5B8UR26"/>
<dbReference type="KEGG" id="mgin:FRZ54_02425"/>
<dbReference type="RefSeq" id="WP_147030061.1">
    <property type="nucleotide sequence ID" value="NZ_CP042436.1"/>
</dbReference>
<dbReference type="InterPro" id="IPR038056">
    <property type="entry name" value="YjbR-like_sf"/>
</dbReference>
<protein>
    <submittedName>
        <fullName evidence="1">MmcQ/YjbR family DNA-binding protein</fullName>
    </submittedName>
</protein>
<dbReference type="InterPro" id="IPR007351">
    <property type="entry name" value="YjbR"/>
</dbReference>
<dbReference type="OrthoDB" id="9789813at2"/>
<gene>
    <name evidence="1" type="ORF">FRZ54_02425</name>
</gene>
<accession>A0A5B8UR26</accession>
<organism evidence="1 2">
    <name type="scientific">Mucilaginibacter ginsenosidivorans</name>
    <dbReference type="NCBI Taxonomy" id="398053"/>
    <lineage>
        <taxon>Bacteria</taxon>
        <taxon>Pseudomonadati</taxon>
        <taxon>Bacteroidota</taxon>
        <taxon>Sphingobacteriia</taxon>
        <taxon>Sphingobacteriales</taxon>
        <taxon>Sphingobacteriaceae</taxon>
        <taxon>Mucilaginibacter</taxon>
    </lineage>
</organism>
<dbReference type="PANTHER" id="PTHR35145:SF1">
    <property type="entry name" value="CYTOPLASMIC PROTEIN"/>
    <property type="match status" value="1"/>
</dbReference>
<sequence length="115" mass="13380">MNIEDLRDYCLARPGVTEGLPFGEDTLVFKVGEKLFLLTSISDPTHFNVKCDPELAMELRERYPEVRPGYHMNKKHWNTVRSDGSLTRKQLCDMIDHSYELVLKSLPKKVQEEIQ</sequence>
<name>A0A5B8UR26_9SPHI</name>
<dbReference type="Pfam" id="PF04237">
    <property type="entry name" value="YjbR"/>
    <property type="match status" value="1"/>
</dbReference>
<dbReference type="Gene3D" id="3.90.1150.30">
    <property type="match status" value="1"/>
</dbReference>
<evidence type="ECO:0000313" key="1">
    <source>
        <dbReference type="EMBL" id="QEC61484.1"/>
    </source>
</evidence>
<keyword evidence="1" id="KW-0238">DNA-binding</keyword>
<proteinExistence type="predicted"/>
<dbReference type="Proteomes" id="UP000321479">
    <property type="component" value="Chromosome"/>
</dbReference>
<keyword evidence="2" id="KW-1185">Reference proteome</keyword>
<dbReference type="SUPFAM" id="SSF142906">
    <property type="entry name" value="YjbR-like"/>
    <property type="match status" value="1"/>
</dbReference>
<dbReference type="EMBL" id="CP042436">
    <property type="protein sequence ID" value="QEC61484.1"/>
    <property type="molecule type" value="Genomic_DNA"/>
</dbReference>
<dbReference type="GO" id="GO:0003677">
    <property type="term" value="F:DNA binding"/>
    <property type="evidence" value="ECO:0007669"/>
    <property type="project" value="UniProtKB-KW"/>
</dbReference>
<evidence type="ECO:0000313" key="2">
    <source>
        <dbReference type="Proteomes" id="UP000321479"/>
    </source>
</evidence>
<dbReference type="InterPro" id="IPR058532">
    <property type="entry name" value="YjbR/MT2646/Rv2570-like"/>
</dbReference>